<keyword evidence="2" id="KW-1185">Reference proteome</keyword>
<dbReference type="RefSeq" id="YP_009150517.1">
    <property type="nucleotide sequence ID" value="NC_027364.1"/>
</dbReference>
<organism evidence="1 2">
    <name type="scientific">Escherichia phage PBECO4</name>
    <dbReference type="NCBI Taxonomy" id="1273738"/>
    <lineage>
        <taxon>Viruses</taxon>
        <taxon>Duplodnaviria</taxon>
        <taxon>Heunggongvirae</taxon>
        <taxon>Uroviricota</taxon>
        <taxon>Caudoviricetes</taxon>
        <taxon>Asteriusvirus</taxon>
        <taxon>Asteriusvirus PBECO4</taxon>
    </lineage>
</organism>
<evidence type="ECO:0000313" key="1">
    <source>
        <dbReference type="EMBL" id="AGC34883.1"/>
    </source>
</evidence>
<protein>
    <submittedName>
        <fullName evidence="1">Uncharacterized protein</fullName>
    </submittedName>
</protein>
<dbReference type="EMBL" id="KC295538">
    <property type="protein sequence ID" value="AGC34883.1"/>
    <property type="molecule type" value="Genomic_DNA"/>
</dbReference>
<dbReference type="Proteomes" id="UP000011158">
    <property type="component" value="Segment"/>
</dbReference>
<sequence>MCNHFKGEHIVSFIIPSTYEDASSAVHKIHYIFNLIIRSAKIKMYAPLVTNNRNEEIFISTDKIIFPSFHEDRLWFMHLAALQKYKMSIRNNLDIPLYHPDIGEDEYFQYSTVHRHEDIFVAMLIAKLNTVDLEQHKYNNTSCKIIIPAFIALYDYVVHNIKDDTYAFNEEYLDFFKENI</sequence>
<dbReference type="KEGG" id="vg:24642936"/>
<name>L7TLC7_9CAUD</name>
<accession>L7TLC7</accession>
<reference evidence="1 2" key="1">
    <citation type="journal article" date="2013" name="Arch. Virol.">
        <title>Genomic analysis of bacteriophage PBECO4 infecting Escherichia coli O157:H7.</title>
        <authorList>
            <person name="Kim M.S."/>
            <person name="Hong S.S."/>
            <person name="Park K."/>
            <person name="Myung H."/>
        </authorList>
    </citation>
    <scope>NUCLEOTIDE SEQUENCE [LARGE SCALE GENOMIC DNA]</scope>
</reference>
<evidence type="ECO:0000313" key="2">
    <source>
        <dbReference type="Proteomes" id="UP000011158"/>
    </source>
</evidence>
<dbReference type="GeneID" id="24642936"/>
<proteinExistence type="predicted"/>